<evidence type="ECO:0000313" key="1">
    <source>
        <dbReference type="EMBL" id="AMW06121.1"/>
    </source>
</evidence>
<gene>
    <name evidence="1" type="ORF">GEMMAAP_17680</name>
</gene>
<organism evidence="1 2">
    <name type="scientific">Gemmatimonas phototrophica</name>
    <dbReference type="NCBI Taxonomy" id="1379270"/>
    <lineage>
        <taxon>Bacteria</taxon>
        <taxon>Pseudomonadati</taxon>
        <taxon>Gemmatimonadota</taxon>
        <taxon>Gemmatimonadia</taxon>
        <taxon>Gemmatimonadales</taxon>
        <taxon>Gemmatimonadaceae</taxon>
        <taxon>Gemmatimonas</taxon>
    </lineage>
</organism>
<sequence>MLEFHMRNSWRLLAVAVTTACNSTTPTAPVGDFTFSVGDFSPADVRPGDTTSLPLFSAFRNGFQSPVGFAFEGPSGFTTWLTDCRTILTPQPFGPAAGASCTAMIRVDSTVTAGTHSLVFTATSASAVAKRISAPLAILPPRPLPQTFSVTPSTRALTIRRGDSADVVFVLSARPVGAAPVTFTVLGNYLGIGLQWRPSSVVPAGNDTVRVRITVRQDGVVGGHSYLFQAQLPGKPTYSIPVSVTIPAG</sequence>
<name>A0A143BNT6_9BACT</name>
<dbReference type="EMBL" id="CP011454">
    <property type="protein sequence ID" value="AMW06121.1"/>
    <property type="molecule type" value="Genomic_DNA"/>
</dbReference>
<dbReference type="AlphaFoldDB" id="A0A143BNT6"/>
<keyword evidence="2" id="KW-1185">Reference proteome</keyword>
<reference evidence="1 2" key="1">
    <citation type="journal article" date="2014" name="Proc. Natl. Acad. Sci. U.S.A.">
        <title>Functional type 2 photosynthetic reaction centers found in the rare bacterial phylum Gemmatimonadetes.</title>
        <authorList>
            <person name="Zeng Y."/>
            <person name="Feng F."/>
            <person name="Medova H."/>
            <person name="Dean J."/>
            <person name="Koblizek M."/>
        </authorList>
    </citation>
    <scope>NUCLEOTIDE SEQUENCE [LARGE SCALE GENOMIC DNA]</scope>
    <source>
        <strain evidence="1 2">AP64</strain>
    </source>
</reference>
<protein>
    <submittedName>
        <fullName evidence="1">Uncharacterized protein</fullName>
    </submittedName>
</protein>
<accession>A0A143BNT6</accession>
<dbReference type="KEGG" id="gph:GEMMAAP_17680"/>
<reference evidence="1 2" key="2">
    <citation type="journal article" date="2016" name="Environ. Microbiol. Rep.">
        <title>Metagenomic evidence for the presence of phototrophic Gemmatimonadetes bacteria in diverse environments.</title>
        <authorList>
            <person name="Zeng Y."/>
            <person name="Baumbach J."/>
            <person name="Barbosa E.G."/>
            <person name="Azevedo V."/>
            <person name="Zhang C."/>
            <person name="Koblizek M."/>
        </authorList>
    </citation>
    <scope>NUCLEOTIDE SEQUENCE [LARGE SCALE GENOMIC DNA]</scope>
    <source>
        <strain evidence="1 2">AP64</strain>
    </source>
</reference>
<evidence type="ECO:0000313" key="2">
    <source>
        <dbReference type="Proteomes" id="UP000076404"/>
    </source>
</evidence>
<proteinExistence type="predicted"/>
<dbReference type="Proteomes" id="UP000076404">
    <property type="component" value="Chromosome"/>
</dbReference>